<gene>
    <name evidence="1" type="ORF">GR328_14570</name>
</gene>
<keyword evidence="2" id="KW-1185">Reference proteome</keyword>
<protein>
    <submittedName>
        <fullName evidence="1">Uncharacterized protein</fullName>
    </submittedName>
</protein>
<organism evidence="1 2">
    <name type="scientific">Microvirga makkahensis</name>
    <dbReference type="NCBI Taxonomy" id="1128670"/>
    <lineage>
        <taxon>Bacteria</taxon>
        <taxon>Pseudomonadati</taxon>
        <taxon>Pseudomonadota</taxon>
        <taxon>Alphaproteobacteria</taxon>
        <taxon>Hyphomicrobiales</taxon>
        <taxon>Methylobacteriaceae</taxon>
        <taxon>Microvirga</taxon>
    </lineage>
</organism>
<reference evidence="1 2" key="1">
    <citation type="submission" date="2019-12" db="EMBL/GenBank/DDBJ databases">
        <authorList>
            <person name="Yuan C.-G."/>
        </authorList>
    </citation>
    <scope>NUCLEOTIDE SEQUENCE [LARGE SCALE GENOMIC DNA]</scope>
    <source>
        <strain evidence="1 2">KCTC 23863</strain>
    </source>
</reference>
<dbReference type="RefSeq" id="WP_160885245.1">
    <property type="nucleotide sequence ID" value="NZ_WURB01000009.1"/>
</dbReference>
<dbReference type="AlphaFoldDB" id="A0A7X3MSZ8"/>
<evidence type="ECO:0000313" key="1">
    <source>
        <dbReference type="EMBL" id="MXQ12659.1"/>
    </source>
</evidence>
<dbReference type="Proteomes" id="UP000436483">
    <property type="component" value="Unassembled WGS sequence"/>
</dbReference>
<dbReference type="OrthoDB" id="8020192at2"/>
<name>A0A7X3MSZ8_9HYPH</name>
<evidence type="ECO:0000313" key="2">
    <source>
        <dbReference type="Proteomes" id="UP000436483"/>
    </source>
</evidence>
<accession>A0A7X3MSZ8</accession>
<sequence>MPNQQHGSSALNRLVVGAGRSFDLHALLRDTARTLSNLDLEHQHEMQKLASSRTNPVLKKQIAENLRLRHRERRQPYVGLVAELQKHLARVERSDLQAAR</sequence>
<reference evidence="1 2" key="2">
    <citation type="submission" date="2020-01" db="EMBL/GenBank/DDBJ databases">
        <title>Microvirga sp. nov., an arsenate reduction bacterium isolated from Tibet hotspring sediments.</title>
        <authorList>
            <person name="Xian W.-D."/>
            <person name="Li W.-J."/>
        </authorList>
    </citation>
    <scope>NUCLEOTIDE SEQUENCE [LARGE SCALE GENOMIC DNA]</scope>
    <source>
        <strain evidence="1 2">KCTC 23863</strain>
    </source>
</reference>
<comment type="caution">
    <text evidence="1">The sequence shown here is derived from an EMBL/GenBank/DDBJ whole genome shotgun (WGS) entry which is preliminary data.</text>
</comment>
<dbReference type="EMBL" id="WURB01000009">
    <property type="protein sequence ID" value="MXQ12659.1"/>
    <property type="molecule type" value="Genomic_DNA"/>
</dbReference>
<proteinExistence type="predicted"/>